<evidence type="ECO:0000313" key="7">
    <source>
        <dbReference type="Proteomes" id="UP001170379"/>
    </source>
</evidence>
<dbReference type="SUPFAM" id="SSF53756">
    <property type="entry name" value="UDP-Glycosyltransferase/glycogen phosphorylase"/>
    <property type="match status" value="1"/>
</dbReference>
<dbReference type="EMBL" id="PXVD01000008">
    <property type="protein sequence ID" value="MDJ1370949.1"/>
    <property type="molecule type" value="Genomic_DNA"/>
</dbReference>
<dbReference type="PANTHER" id="PTHR45947:SF3">
    <property type="entry name" value="SULFOQUINOVOSYL TRANSFERASE SQD2"/>
    <property type="match status" value="1"/>
</dbReference>
<dbReference type="PANTHER" id="PTHR45947">
    <property type="entry name" value="SULFOQUINOVOSYL TRANSFERASE SQD2"/>
    <property type="match status" value="1"/>
</dbReference>
<dbReference type="Pfam" id="PF13579">
    <property type="entry name" value="Glyco_trans_4_4"/>
    <property type="match status" value="1"/>
</dbReference>
<feature type="domain" description="Glycosyl transferase family 1" evidence="4">
    <location>
        <begin position="335"/>
        <end position="507"/>
    </location>
</feature>
<dbReference type="CDD" id="cd03794">
    <property type="entry name" value="GT4_WbuB-like"/>
    <property type="match status" value="1"/>
</dbReference>
<evidence type="ECO:0000256" key="1">
    <source>
        <dbReference type="ARBA" id="ARBA00021292"/>
    </source>
</evidence>
<dbReference type="Pfam" id="PF00534">
    <property type="entry name" value="Glycos_transf_1"/>
    <property type="match status" value="1"/>
</dbReference>
<dbReference type="InterPro" id="IPR028098">
    <property type="entry name" value="Glyco_trans_4-like_N"/>
</dbReference>
<dbReference type="InterPro" id="IPR050194">
    <property type="entry name" value="Glycosyltransferase_grp1"/>
</dbReference>
<sequence length="538" mass="59571">MEAFGYELAGDHKKARQALDTIIGRIENEGVDAQRHRLVPHVADIALSIGDQDRVEELLRNVPVDKRGAPWFATASRFALYRGDHDAAVEYASRHPRNTHLAKRMIGERDTFAEFTPEYPAEPSYEAIPGRILHALTNSFPHTRSGYAQRSHSILRSLADRGYEVRAVTRPGYPAYTGVLWSADEDVIDGITYARLTPARLATGLKCRLVQHVEMLADEVRRFRPAVLHTTTHFTNALVVQAVARAFDIPWVYEVRGQLADTWASTRGPKAFESQRYQQFVAREREVTQNADAVVTLGDNMRQQLIDAGVSSEKISVCPNAVGSPFIDVAPTIAEAREHLGIEPDALYVGTVSSIVYYEGLDLLLRAVAKLAPDFPKLRVRIAGDGAELSHLQYMAEGLGIADRCEFPGRVSRAEASWNHAALDVFVVPRKDHRVTRAVTPMKTVEASAVGRPVVAADLPALEELVEDGVTGLLFEAENVDALAQAMRELLTDPDRRVRMGAAGREWALTTRTWASNAETYAGIYDALTESQARRSQE</sequence>
<reference evidence="6" key="2">
    <citation type="journal article" date="2022" name="Sci. Rep.">
        <title>In silico prediction of the enzymes involved in the degradation of the herbicide molinate by Gulosibacter molinativorax ON4T.</title>
        <authorList>
            <person name="Lopes A.R."/>
            <person name="Bunin E."/>
            <person name="Viana A.T."/>
            <person name="Froufe H."/>
            <person name="Munoz-Merida A."/>
            <person name="Pinho D."/>
            <person name="Figueiredo J."/>
            <person name="Barroso C."/>
            <person name="Vaz-Moreira I."/>
            <person name="Bellanger X."/>
            <person name="Egas C."/>
            <person name="Nunes O.C."/>
        </authorList>
    </citation>
    <scope>NUCLEOTIDE SEQUENCE</scope>
    <source>
        <strain evidence="6">ON4</strain>
    </source>
</reference>
<evidence type="ECO:0000313" key="6">
    <source>
        <dbReference type="EMBL" id="MDJ1370949.1"/>
    </source>
</evidence>
<feature type="domain" description="Glycosyltransferase subfamily 4-like N-terminal" evidence="5">
    <location>
        <begin position="146"/>
        <end position="320"/>
    </location>
</feature>
<protein>
    <recommendedName>
        <fullName evidence="1">D-inositol 3-phosphate glycosyltransferase</fullName>
    </recommendedName>
</protein>
<keyword evidence="3" id="KW-0808">Transferase</keyword>
<reference evidence="6" key="1">
    <citation type="submission" date="2018-03" db="EMBL/GenBank/DDBJ databases">
        <authorList>
            <person name="Nunes O.C."/>
            <person name="Lopes A.R."/>
            <person name="Froufe H."/>
            <person name="Munoz-Merida A."/>
            <person name="Barroso C."/>
            <person name="Egas C."/>
        </authorList>
    </citation>
    <scope>NUCLEOTIDE SEQUENCE</scope>
    <source>
        <strain evidence="6">ON4</strain>
    </source>
</reference>
<evidence type="ECO:0000256" key="2">
    <source>
        <dbReference type="ARBA" id="ARBA00022676"/>
    </source>
</evidence>
<evidence type="ECO:0000256" key="3">
    <source>
        <dbReference type="ARBA" id="ARBA00022679"/>
    </source>
</evidence>
<evidence type="ECO:0000259" key="5">
    <source>
        <dbReference type="Pfam" id="PF13579"/>
    </source>
</evidence>
<dbReference type="InterPro" id="IPR001296">
    <property type="entry name" value="Glyco_trans_1"/>
</dbReference>
<proteinExistence type="predicted"/>
<dbReference type="Gene3D" id="3.40.50.2000">
    <property type="entry name" value="Glycogen Phosphorylase B"/>
    <property type="match status" value="2"/>
</dbReference>
<gene>
    <name evidence="6" type="ORF">C7K25_06150</name>
</gene>
<accession>A0ABT7C866</accession>
<name>A0ABT7C866_9MICO</name>
<keyword evidence="7" id="KW-1185">Reference proteome</keyword>
<keyword evidence="2" id="KW-0328">Glycosyltransferase</keyword>
<comment type="caution">
    <text evidence="6">The sequence shown here is derived from an EMBL/GenBank/DDBJ whole genome shotgun (WGS) entry which is preliminary data.</text>
</comment>
<organism evidence="6 7">
    <name type="scientific">Gulosibacter molinativorax</name>
    <dbReference type="NCBI Taxonomy" id="256821"/>
    <lineage>
        <taxon>Bacteria</taxon>
        <taxon>Bacillati</taxon>
        <taxon>Actinomycetota</taxon>
        <taxon>Actinomycetes</taxon>
        <taxon>Micrococcales</taxon>
        <taxon>Microbacteriaceae</taxon>
        <taxon>Gulosibacter</taxon>
    </lineage>
</organism>
<dbReference type="Proteomes" id="UP001170379">
    <property type="component" value="Unassembled WGS sequence"/>
</dbReference>
<evidence type="ECO:0000259" key="4">
    <source>
        <dbReference type="Pfam" id="PF00534"/>
    </source>
</evidence>